<dbReference type="EMBL" id="JAGPXF010000003">
    <property type="protein sequence ID" value="KAH7252135.1"/>
    <property type="molecule type" value="Genomic_DNA"/>
</dbReference>
<accession>A0A8K0WDJ9</accession>
<evidence type="ECO:0000313" key="1">
    <source>
        <dbReference type="EMBL" id="KAH7252135.1"/>
    </source>
</evidence>
<dbReference type="Proteomes" id="UP000813427">
    <property type="component" value="Unassembled WGS sequence"/>
</dbReference>
<evidence type="ECO:0000313" key="2">
    <source>
        <dbReference type="Proteomes" id="UP000813427"/>
    </source>
</evidence>
<proteinExistence type="predicted"/>
<organism evidence="1 2">
    <name type="scientific">Fusarium tricinctum</name>
    <dbReference type="NCBI Taxonomy" id="61284"/>
    <lineage>
        <taxon>Eukaryota</taxon>
        <taxon>Fungi</taxon>
        <taxon>Dikarya</taxon>
        <taxon>Ascomycota</taxon>
        <taxon>Pezizomycotina</taxon>
        <taxon>Sordariomycetes</taxon>
        <taxon>Hypocreomycetidae</taxon>
        <taxon>Hypocreales</taxon>
        <taxon>Nectriaceae</taxon>
        <taxon>Fusarium</taxon>
        <taxon>Fusarium tricinctum species complex</taxon>
    </lineage>
</organism>
<reference evidence="1" key="1">
    <citation type="journal article" date="2021" name="Nat. Commun.">
        <title>Genetic determinants of endophytism in the Arabidopsis root mycobiome.</title>
        <authorList>
            <person name="Mesny F."/>
            <person name="Miyauchi S."/>
            <person name="Thiergart T."/>
            <person name="Pickel B."/>
            <person name="Atanasova L."/>
            <person name="Karlsson M."/>
            <person name="Huettel B."/>
            <person name="Barry K.W."/>
            <person name="Haridas S."/>
            <person name="Chen C."/>
            <person name="Bauer D."/>
            <person name="Andreopoulos W."/>
            <person name="Pangilinan J."/>
            <person name="LaButti K."/>
            <person name="Riley R."/>
            <person name="Lipzen A."/>
            <person name="Clum A."/>
            <person name="Drula E."/>
            <person name="Henrissat B."/>
            <person name="Kohler A."/>
            <person name="Grigoriev I.V."/>
            <person name="Martin F.M."/>
            <person name="Hacquard S."/>
        </authorList>
    </citation>
    <scope>NUCLEOTIDE SEQUENCE</scope>
    <source>
        <strain evidence="1">MPI-SDFR-AT-0068</strain>
    </source>
</reference>
<dbReference type="AlphaFoldDB" id="A0A8K0WDJ9"/>
<keyword evidence="2" id="KW-1185">Reference proteome</keyword>
<protein>
    <submittedName>
        <fullName evidence="1">Uncharacterized protein</fullName>
    </submittedName>
</protein>
<dbReference type="OrthoDB" id="5413613at2759"/>
<name>A0A8K0WDJ9_9HYPO</name>
<comment type="caution">
    <text evidence="1">The sequence shown here is derived from an EMBL/GenBank/DDBJ whole genome shotgun (WGS) entry which is preliminary data.</text>
</comment>
<gene>
    <name evidence="1" type="ORF">BKA59DRAFT_150030</name>
</gene>
<sequence length="72" mass="8187">MAAIAPQQPLTFNDVFEEEDIDEPKEANSVHHIRANSSIMHVKKILVANRGEIRKLMSFHCTLLLSSVMRID</sequence>